<comment type="cofactor">
    <cofactor evidence="1 7">
        <name>Zn(2+)</name>
        <dbReference type="ChEBI" id="CHEBI:29105"/>
    </cofactor>
</comment>
<dbReference type="PANTHER" id="PTHR43880:SF12">
    <property type="entry name" value="ALCOHOL DEHYDROGENASE CLASS-3"/>
    <property type="match status" value="1"/>
</dbReference>
<dbReference type="AlphaFoldDB" id="A0AAE9Y3G4"/>
<dbReference type="PANTHER" id="PTHR43880">
    <property type="entry name" value="ALCOHOL DEHYDROGENASE"/>
    <property type="match status" value="1"/>
</dbReference>
<keyword evidence="3 7" id="KW-0479">Metal-binding</keyword>
<evidence type="ECO:0000256" key="2">
    <source>
        <dbReference type="ARBA" id="ARBA00008072"/>
    </source>
</evidence>
<evidence type="ECO:0000256" key="6">
    <source>
        <dbReference type="ARBA" id="ARBA00023027"/>
    </source>
</evidence>
<dbReference type="RefSeq" id="WP_272734832.1">
    <property type="nucleotide sequence ID" value="NZ_CP116942.1"/>
</dbReference>
<proteinExistence type="inferred from homology"/>
<organism evidence="9 10">
    <name type="scientific">Iamia majanohamensis</name>
    <dbReference type="NCBI Taxonomy" id="467976"/>
    <lineage>
        <taxon>Bacteria</taxon>
        <taxon>Bacillati</taxon>
        <taxon>Actinomycetota</taxon>
        <taxon>Acidimicrobiia</taxon>
        <taxon>Acidimicrobiales</taxon>
        <taxon>Iamiaceae</taxon>
        <taxon>Iamia</taxon>
    </lineage>
</organism>
<sequence>MPHEVRAVVATAKGEPVRVETISVPDPGPGEALVQVQACGVCHTDLHYREGGINDDFPFLLGHEAAGVVEAVGDDVTDVAPGDFVVLNWRAVCGECRACRRGRPHLCFATHNATRKMTLDGTELSPALGIGAFAEKTLVAAGQATKVDPAARPEAVGLLGCGVMAGLGASINTGEVGPGDSVAVFGCGGVGDAAIAGARLAGAAKVIAVDLDAAKLETARGFGATDTVDASEVDPVEAIRDLTGGFGADVVVEAVGHPAVFEQAFHARDLAGTVVQVGVPDPEMRIDIPMIDFFGRGGALKPSWYGDCLPSRDFPLYTDLYLQGRLDLDAFVSETIALDEVEEAFAKMERGEVLRSVVVIGGGS</sequence>
<dbReference type="GO" id="GO:0046294">
    <property type="term" value="P:formaldehyde catabolic process"/>
    <property type="evidence" value="ECO:0007669"/>
    <property type="project" value="TreeGrafter"/>
</dbReference>
<protein>
    <submittedName>
        <fullName evidence="9">S-(Hydroxymethyl)mycothiol dehydrogenase</fullName>
        <ecNumber evidence="9">1.1.1.306</ecNumber>
    </submittedName>
</protein>
<keyword evidence="4 7" id="KW-0862">Zinc</keyword>
<dbReference type="NCBIfam" id="TIGR03451">
    <property type="entry name" value="mycoS_dep_FDH"/>
    <property type="match status" value="1"/>
</dbReference>
<evidence type="ECO:0000259" key="8">
    <source>
        <dbReference type="SMART" id="SM00829"/>
    </source>
</evidence>
<dbReference type="Gene3D" id="3.90.180.10">
    <property type="entry name" value="Medium-chain alcohol dehydrogenases, catalytic domain"/>
    <property type="match status" value="1"/>
</dbReference>
<dbReference type="GO" id="GO:0051903">
    <property type="term" value="F:S-(hydroxymethyl)glutathione dehydrogenase [NAD(P)+] activity"/>
    <property type="evidence" value="ECO:0007669"/>
    <property type="project" value="TreeGrafter"/>
</dbReference>
<keyword evidence="10" id="KW-1185">Reference proteome</keyword>
<dbReference type="SMART" id="SM00829">
    <property type="entry name" value="PKS_ER"/>
    <property type="match status" value="1"/>
</dbReference>
<evidence type="ECO:0000256" key="5">
    <source>
        <dbReference type="ARBA" id="ARBA00023002"/>
    </source>
</evidence>
<evidence type="ECO:0000313" key="9">
    <source>
        <dbReference type="EMBL" id="WCO65307.1"/>
    </source>
</evidence>
<dbReference type="Pfam" id="PF08240">
    <property type="entry name" value="ADH_N"/>
    <property type="match status" value="1"/>
</dbReference>
<dbReference type="InterPro" id="IPR020843">
    <property type="entry name" value="ER"/>
</dbReference>
<dbReference type="SUPFAM" id="SSF50129">
    <property type="entry name" value="GroES-like"/>
    <property type="match status" value="2"/>
</dbReference>
<dbReference type="InterPro" id="IPR011032">
    <property type="entry name" value="GroES-like_sf"/>
</dbReference>
<dbReference type="GO" id="GO:0008270">
    <property type="term" value="F:zinc ion binding"/>
    <property type="evidence" value="ECO:0007669"/>
    <property type="project" value="InterPro"/>
</dbReference>
<dbReference type="Pfam" id="PF00107">
    <property type="entry name" value="ADH_zinc_N"/>
    <property type="match status" value="1"/>
</dbReference>
<dbReference type="GO" id="GO:0005829">
    <property type="term" value="C:cytosol"/>
    <property type="evidence" value="ECO:0007669"/>
    <property type="project" value="TreeGrafter"/>
</dbReference>
<evidence type="ECO:0000313" key="10">
    <source>
        <dbReference type="Proteomes" id="UP001216390"/>
    </source>
</evidence>
<dbReference type="InterPro" id="IPR002328">
    <property type="entry name" value="ADH_Zn_CS"/>
</dbReference>
<dbReference type="GO" id="GO:0050607">
    <property type="term" value="F:mycothiol-dependent formaldehyde dehydrogenase activity"/>
    <property type="evidence" value="ECO:0007669"/>
    <property type="project" value="UniProtKB-EC"/>
</dbReference>
<dbReference type="SUPFAM" id="SSF51735">
    <property type="entry name" value="NAD(P)-binding Rossmann-fold domains"/>
    <property type="match status" value="1"/>
</dbReference>
<evidence type="ECO:0000256" key="1">
    <source>
        <dbReference type="ARBA" id="ARBA00001947"/>
    </source>
</evidence>
<keyword evidence="5 9" id="KW-0560">Oxidoreductase</keyword>
<reference evidence="9" key="1">
    <citation type="submission" date="2023-01" db="EMBL/GenBank/DDBJ databases">
        <title>The diversity of Class Acidimicrobiia in South China Sea sediment environments and the proposal of Iamia marina sp. nov., a novel species of the genus Iamia.</title>
        <authorList>
            <person name="He Y."/>
            <person name="Tian X."/>
        </authorList>
    </citation>
    <scope>NUCLEOTIDE SEQUENCE</scope>
    <source>
        <strain evidence="9">DSM 19957</strain>
    </source>
</reference>
<dbReference type="PROSITE" id="PS00059">
    <property type="entry name" value="ADH_ZINC"/>
    <property type="match status" value="1"/>
</dbReference>
<evidence type="ECO:0000256" key="4">
    <source>
        <dbReference type="ARBA" id="ARBA00022833"/>
    </source>
</evidence>
<dbReference type="InterPro" id="IPR013154">
    <property type="entry name" value="ADH-like_N"/>
</dbReference>
<dbReference type="EC" id="1.1.1.306" evidence="9"/>
<evidence type="ECO:0000256" key="7">
    <source>
        <dbReference type="RuleBase" id="RU361277"/>
    </source>
</evidence>
<dbReference type="FunFam" id="3.40.50.720:FF:000003">
    <property type="entry name" value="S-(hydroxymethyl)glutathione dehydrogenase"/>
    <property type="match status" value="1"/>
</dbReference>
<evidence type="ECO:0000256" key="3">
    <source>
        <dbReference type="ARBA" id="ARBA00022723"/>
    </source>
</evidence>
<keyword evidence="6" id="KW-0520">NAD</keyword>
<dbReference type="InterPro" id="IPR017816">
    <property type="entry name" value="MycoS_dep_FDH"/>
</dbReference>
<name>A0AAE9Y3G4_9ACTN</name>
<feature type="domain" description="Enoyl reductase (ER)" evidence="8">
    <location>
        <begin position="14"/>
        <end position="360"/>
    </location>
</feature>
<dbReference type="CDD" id="cd08279">
    <property type="entry name" value="Zn_ADH_class_III"/>
    <property type="match status" value="1"/>
</dbReference>
<dbReference type="InterPro" id="IPR013149">
    <property type="entry name" value="ADH-like_C"/>
</dbReference>
<gene>
    <name evidence="9" type="ORF">PO878_12455</name>
</gene>
<comment type="similarity">
    <text evidence="2 7">Belongs to the zinc-containing alcohol dehydrogenase family.</text>
</comment>
<dbReference type="EMBL" id="CP116942">
    <property type="protein sequence ID" value="WCO65307.1"/>
    <property type="molecule type" value="Genomic_DNA"/>
</dbReference>
<dbReference type="Proteomes" id="UP001216390">
    <property type="component" value="Chromosome"/>
</dbReference>
<dbReference type="Gene3D" id="3.40.50.720">
    <property type="entry name" value="NAD(P)-binding Rossmann-like Domain"/>
    <property type="match status" value="1"/>
</dbReference>
<dbReference type="KEGG" id="ima:PO878_12455"/>
<dbReference type="InterPro" id="IPR036291">
    <property type="entry name" value="NAD(P)-bd_dom_sf"/>
</dbReference>
<accession>A0AAE9Y3G4</accession>